<organism evidence="4 5">
    <name type="scientific">BD1-7 clade bacterium</name>
    <dbReference type="NCBI Taxonomy" id="2029982"/>
    <lineage>
        <taxon>Bacteria</taxon>
        <taxon>Pseudomonadati</taxon>
        <taxon>Pseudomonadota</taxon>
        <taxon>Gammaproteobacteria</taxon>
        <taxon>Cellvibrionales</taxon>
        <taxon>Spongiibacteraceae</taxon>
        <taxon>BD1-7 clade</taxon>
    </lineage>
</organism>
<dbReference type="CDD" id="cd06225">
    <property type="entry name" value="HAMP"/>
    <property type="match status" value="1"/>
</dbReference>
<dbReference type="InterPro" id="IPR029787">
    <property type="entry name" value="Nucleotide_cyclase"/>
</dbReference>
<keyword evidence="1" id="KW-0472">Membrane</keyword>
<dbReference type="EC" id="4.6.1.1" evidence="4"/>
<dbReference type="InterPro" id="IPR003660">
    <property type="entry name" value="HAMP_dom"/>
</dbReference>
<reference evidence="4 5" key="1">
    <citation type="submission" date="2019-11" db="EMBL/GenBank/DDBJ databases">
        <authorList>
            <person name="Holert J."/>
        </authorList>
    </citation>
    <scope>NUCLEOTIDE SEQUENCE [LARGE SCALE GENOMIC DNA]</scope>
    <source>
        <strain evidence="4">SB11_3</strain>
    </source>
</reference>
<dbReference type="InterPro" id="IPR001054">
    <property type="entry name" value="A/G_cyclase"/>
</dbReference>
<keyword evidence="5" id="KW-1185">Reference proteome</keyword>
<feature type="domain" description="HAMP" evidence="3">
    <location>
        <begin position="194"/>
        <end position="245"/>
    </location>
</feature>
<dbReference type="EMBL" id="CACSIO010000012">
    <property type="protein sequence ID" value="CAA0106529.1"/>
    <property type="molecule type" value="Genomic_DNA"/>
</dbReference>
<dbReference type="PROSITE" id="PS50125">
    <property type="entry name" value="GUANYLATE_CYCLASE_2"/>
    <property type="match status" value="1"/>
</dbReference>
<dbReference type="OrthoDB" id="9806704at2"/>
<dbReference type="GO" id="GO:0016020">
    <property type="term" value="C:membrane"/>
    <property type="evidence" value="ECO:0007669"/>
    <property type="project" value="InterPro"/>
</dbReference>
<protein>
    <submittedName>
        <fullName evidence="4">Adenylate cyclase 2</fullName>
        <ecNumber evidence="4">4.6.1.1</ecNumber>
    </submittedName>
</protein>
<evidence type="ECO:0000313" key="4">
    <source>
        <dbReference type="EMBL" id="CAA0106529.1"/>
    </source>
</evidence>
<dbReference type="Gene3D" id="3.30.70.1230">
    <property type="entry name" value="Nucleotide cyclase"/>
    <property type="match status" value="1"/>
</dbReference>
<dbReference type="PANTHER" id="PTHR43081">
    <property type="entry name" value="ADENYLATE CYCLASE, TERMINAL-DIFFERENTIATION SPECIFIC-RELATED"/>
    <property type="match status" value="1"/>
</dbReference>
<dbReference type="Gene3D" id="6.10.340.10">
    <property type="match status" value="1"/>
</dbReference>
<dbReference type="InterPro" id="IPR050697">
    <property type="entry name" value="Adenylyl/Guanylyl_Cyclase_3/4"/>
</dbReference>
<proteinExistence type="predicted"/>
<name>A0A5S9PR75_9GAMM</name>
<dbReference type="SUPFAM" id="SSF55073">
    <property type="entry name" value="Nucleotide cyclase"/>
    <property type="match status" value="1"/>
</dbReference>
<sequence length="480" mass="54001">MKIARAPSTNRLSLTTQYTIAICLLTTVGMLVLTGYLLRNQILQNDKAVNEYGQVLVKQMAIATAQPLRFDDEEKLHQVMTSYINEYRVSGAAIFSTDNERIAALGTLPTPENIRVESAYYEIPVKADKRDWFNSYYLIHLHPIQNGQTKSGYAVLVLSHELMTKAFKQQLAIMVALAVVIMLIVTLGAFQLGRRLSDPIKHLVNATNDIREGRIDHIPDRRNDEIGALIDAINTMSQGLIRKTELESMLNKFLTEDVASKVMDHLDPVHMAGEHVDATVLFADIVGFTSISETITPEDVQELLNEYYGYFNACARFYFGTIDKYIGDCVMIVFGAPKYDANHEYHAVACAILMQKLVRSLNQKRAKEGLYPIELRIGINSGKMLAGLVGSKERMEYTVVGDAVNLASRLCNEAESEQIIIEESLYDKIHPNHPITVEAYKQIRVRGKQEEVSIYSVRDVDVPYQVVMDDLIKDILAGEF</sequence>
<dbReference type="CDD" id="cd07302">
    <property type="entry name" value="CHD"/>
    <property type="match status" value="1"/>
</dbReference>
<evidence type="ECO:0000259" key="2">
    <source>
        <dbReference type="PROSITE" id="PS50125"/>
    </source>
</evidence>
<keyword evidence="1" id="KW-1133">Transmembrane helix</keyword>
<dbReference type="GO" id="GO:0009190">
    <property type="term" value="P:cyclic nucleotide biosynthetic process"/>
    <property type="evidence" value="ECO:0007669"/>
    <property type="project" value="InterPro"/>
</dbReference>
<feature type="transmembrane region" description="Helical" evidence="1">
    <location>
        <begin position="171"/>
        <end position="192"/>
    </location>
</feature>
<feature type="domain" description="Guanylate cyclase" evidence="2">
    <location>
        <begin position="279"/>
        <end position="411"/>
    </location>
</feature>
<dbReference type="GO" id="GO:0035556">
    <property type="term" value="P:intracellular signal transduction"/>
    <property type="evidence" value="ECO:0007669"/>
    <property type="project" value="InterPro"/>
</dbReference>
<keyword evidence="4" id="KW-0456">Lyase</keyword>
<dbReference type="PANTHER" id="PTHR43081:SF1">
    <property type="entry name" value="ADENYLATE CYCLASE, TERMINAL-DIFFERENTIATION SPECIFIC"/>
    <property type="match status" value="1"/>
</dbReference>
<dbReference type="PROSITE" id="PS50885">
    <property type="entry name" value="HAMP"/>
    <property type="match status" value="1"/>
</dbReference>
<keyword evidence="1" id="KW-0812">Transmembrane</keyword>
<dbReference type="Pfam" id="PF00672">
    <property type="entry name" value="HAMP"/>
    <property type="match status" value="1"/>
</dbReference>
<evidence type="ECO:0000256" key="1">
    <source>
        <dbReference type="SAM" id="Phobius"/>
    </source>
</evidence>
<dbReference type="SUPFAM" id="SSF158472">
    <property type="entry name" value="HAMP domain-like"/>
    <property type="match status" value="1"/>
</dbReference>
<accession>A0A5S9PR75</accession>
<dbReference type="AlphaFoldDB" id="A0A5S9PR75"/>
<dbReference type="Proteomes" id="UP000441399">
    <property type="component" value="Unassembled WGS sequence"/>
</dbReference>
<feature type="transmembrane region" description="Helical" evidence="1">
    <location>
        <begin position="18"/>
        <end position="38"/>
    </location>
</feature>
<dbReference type="Pfam" id="PF00211">
    <property type="entry name" value="Guanylate_cyc"/>
    <property type="match status" value="1"/>
</dbReference>
<dbReference type="SMART" id="SM00044">
    <property type="entry name" value="CYCc"/>
    <property type="match status" value="1"/>
</dbReference>
<gene>
    <name evidence="4" type="primary">cyaB_2</name>
    <name evidence="4" type="ORF">OPDIPICF_01077</name>
</gene>
<evidence type="ECO:0000259" key="3">
    <source>
        <dbReference type="PROSITE" id="PS50885"/>
    </source>
</evidence>
<dbReference type="GO" id="GO:0004016">
    <property type="term" value="F:adenylate cyclase activity"/>
    <property type="evidence" value="ECO:0007669"/>
    <property type="project" value="UniProtKB-EC"/>
</dbReference>
<dbReference type="SMART" id="SM00304">
    <property type="entry name" value="HAMP"/>
    <property type="match status" value="1"/>
</dbReference>
<evidence type="ECO:0000313" key="5">
    <source>
        <dbReference type="Proteomes" id="UP000441399"/>
    </source>
</evidence>